<gene>
    <name evidence="2" type="ORF">TVY486_0903840</name>
</gene>
<evidence type="ECO:0000313" key="2">
    <source>
        <dbReference type="EMBL" id="CCC50563.1"/>
    </source>
</evidence>
<organism evidence="2">
    <name type="scientific">Trypanosoma vivax (strain Y486)</name>
    <dbReference type="NCBI Taxonomy" id="1055687"/>
    <lineage>
        <taxon>Eukaryota</taxon>
        <taxon>Discoba</taxon>
        <taxon>Euglenozoa</taxon>
        <taxon>Kinetoplastea</taxon>
        <taxon>Metakinetoplastina</taxon>
        <taxon>Trypanosomatida</taxon>
        <taxon>Trypanosomatidae</taxon>
        <taxon>Trypanosoma</taxon>
        <taxon>Duttonella</taxon>
    </lineage>
</organism>
<dbReference type="EMBL" id="HE573025">
    <property type="protein sequence ID" value="CCC50563.1"/>
    <property type="molecule type" value="Genomic_DNA"/>
</dbReference>
<accession>G0U2Q9</accession>
<protein>
    <submittedName>
        <fullName evidence="2">Uncharacterized protein</fullName>
    </submittedName>
</protein>
<reference evidence="2" key="1">
    <citation type="journal article" date="2012" name="Proc. Natl. Acad. Sci. U.S.A.">
        <title>Antigenic diversity is generated by distinct evolutionary mechanisms in African trypanosome species.</title>
        <authorList>
            <person name="Jackson A.P."/>
            <person name="Berry A."/>
            <person name="Aslett M."/>
            <person name="Allison H.C."/>
            <person name="Burton P."/>
            <person name="Vavrova-Anderson J."/>
            <person name="Brown R."/>
            <person name="Browne H."/>
            <person name="Corton N."/>
            <person name="Hauser H."/>
            <person name="Gamble J."/>
            <person name="Gilderthorp R."/>
            <person name="Marcello L."/>
            <person name="McQuillan J."/>
            <person name="Otto T.D."/>
            <person name="Quail M.A."/>
            <person name="Sanders M.J."/>
            <person name="van Tonder A."/>
            <person name="Ginger M.L."/>
            <person name="Field M.C."/>
            <person name="Barry J.D."/>
            <person name="Hertz-Fowler C."/>
            <person name="Berriman M."/>
        </authorList>
    </citation>
    <scope>NUCLEOTIDE SEQUENCE</scope>
    <source>
        <strain evidence="2">Y486</strain>
    </source>
</reference>
<evidence type="ECO:0000256" key="1">
    <source>
        <dbReference type="SAM" id="MobiDB-lite"/>
    </source>
</evidence>
<dbReference type="AlphaFoldDB" id="G0U2Q9"/>
<sequence>MENRPALQPREVKFTDLAQVTKVRNVDTPQRGDRRRHRPVPQRFNTHAAKAGRVPFADGVEAESGDEEERRRGRQRGQHETKMLRSGRTNAPLNMSAMLSASVTPIEISGSAVPMENESISGARALAILRECVVHERQLKEELALINASKAIAFRNVINVYLASVTQDRRAVPGRRTVKSELTLAQCSVVAQTLVVTIQSYARAFQSRVRAVVQLCARCIREKNHWLKCTPELVHKLKRRDGCVDCSLSETTSSLQEMLDEEEIGRLKQLYFDYYDCDVYVIPGSNNGRSIPSSALLLDSLSQCDSFAVGEGGGPESTYLSTSSSSAMCEQAEGGERAKTI</sequence>
<dbReference type="VEuPathDB" id="TriTrypDB:TvY486_0903840"/>
<name>G0U2Q9_TRYVY</name>
<feature type="region of interest" description="Disordered" evidence="1">
    <location>
        <begin position="1"/>
        <end position="82"/>
    </location>
</feature>
<proteinExistence type="predicted"/>